<feature type="transmembrane region" description="Helical" evidence="5">
    <location>
        <begin position="106"/>
        <end position="129"/>
    </location>
</feature>
<keyword evidence="3 5" id="KW-1133">Transmembrane helix</keyword>
<sequence length="532" mass="60473">MAQGKQIFRSWVPEWLIRLTILLVLFPTVMLFALSTANVNAATGFYGAEPQDIQFSMLVYYASLVAFTPLEKRFFSRIATKEYFLICLVLQVLVTFWCYHTREIPILFICRFLEGILNCGVTSICLTLLFSRLKSEHAREVGYAIFYGMILCSGSLTSLVTAPLVDDYEYNALYKMIIYAFVPGAVLLLLLMNKVHLVRRMPLYQLDWTSFFLYAPMLIMLGYVMIYGQQYYWLEDPRIVWSMVGAVVLALAFVVRQLYRKRPFINMEVFRSRAFLFGILLLGGLYLIRGSFNVTTNYFSTVLGMDPLHTYELLSYNLVGIVIGTIISARLVIRKRPLQFIWLAGFLGLLVFHCSMYFLFASEANQTAFILPLMIQGWGAGMLLTPVVLFIISSVPESVSVSASTAGVFIRYTFFGMSTALINYFSLYFTKTHAMRMSDGISRVDNGLQERLQTYQAALQLRGLMADQAAKLAPGLLEKAVQKQAFLKYAMDYYELVVILILVLMLLIVMTPYIINRTVINVKAKQPAAATV</sequence>
<name>A0ABS5J371_9BACT</name>
<feature type="transmembrane region" description="Helical" evidence="5">
    <location>
        <begin position="340"/>
        <end position="361"/>
    </location>
</feature>
<gene>
    <name evidence="6" type="ORF">KE626_20270</name>
</gene>
<organism evidence="6 7">
    <name type="scientific">Chitinophaga hostae</name>
    <dbReference type="NCBI Taxonomy" id="2831022"/>
    <lineage>
        <taxon>Bacteria</taxon>
        <taxon>Pseudomonadati</taxon>
        <taxon>Bacteroidota</taxon>
        <taxon>Chitinophagia</taxon>
        <taxon>Chitinophagales</taxon>
        <taxon>Chitinophagaceae</taxon>
        <taxon>Chitinophaga</taxon>
    </lineage>
</organism>
<dbReference type="PANTHER" id="PTHR23501:SF5">
    <property type="entry name" value="TRANSPORT PROTEIN"/>
    <property type="match status" value="1"/>
</dbReference>
<proteinExistence type="predicted"/>
<feature type="transmembrane region" description="Helical" evidence="5">
    <location>
        <begin position="373"/>
        <end position="396"/>
    </location>
</feature>
<evidence type="ECO:0000256" key="2">
    <source>
        <dbReference type="ARBA" id="ARBA00022692"/>
    </source>
</evidence>
<dbReference type="EMBL" id="JAGTXB010000010">
    <property type="protein sequence ID" value="MBS0029673.1"/>
    <property type="molecule type" value="Genomic_DNA"/>
</dbReference>
<dbReference type="PANTHER" id="PTHR23501">
    <property type="entry name" value="MAJOR FACILITATOR SUPERFAMILY"/>
    <property type="match status" value="1"/>
</dbReference>
<protein>
    <submittedName>
        <fullName evidence="6">MFS transporter</fullName>
    </submittedName>
</protein>
<feature type="transmembrane region" description="Helical" evidence="5">
    <location>
        <begin position="82"/>
        <end position="100"/>
    </location>
</feature>
<keyword evidence="7" id="KW-1185">Reference proteome</keyword>
<comment type="subcellular location">
    <subcellularLocation>
        <location evidence="1">Membrane</location>
        <topology evidence="1">Multi-pass membrane protein</topology>
    </subcellularLocation>
</comment>
<keyword evidence="2 5" id="KW-0812">Transmembrane</keyword>
<accession>A0ABS5J371</accession>
<feature type="transmembrane region" description="Helical" evidence="5">
    <location>
        <begin position="493"/>
        <end position="515"/>
    </location>
</feature>
<evidence type="ECO:0000256" key="3">
    <source>
        <dbReference type="ARBA" id="ARBA00022989"/>
    </source>
</evidence>
<evidence type="ECO:0000313" key="6">
    <source>
        <dbReference type="EMBL" id="MBS0029673.1"/>
    </source>
</evidence>
<dbReference type="InterPro" id="IPR011701">
    <property type="entry name" value="MFS"/>
</dbReference>
<dbReference type="Pfam" id="PF07690">
    <property type="entry name" value="MFS_1"/>
    <property type="match status" value="1"/>
</dbReference>
<evidence type="ECO:0000256" key="1">
    <source>
        <dbReference type="ARBA" id="ARBA00004141"/>
    </source>
</evidence>
<dbReference type="Proteomes" id="UP000676386">
    <property type="component" value="Unassembled WGS sequence"/>
</dbReference>
<feature type="transmembrane region" description="Helical" evidence="5">
    <location>
        <begin position="275"/>
        <end position="294"/>
    </location>
</feature>
<feature type="transmembrane region" description="Helical" evidence="5">
    <location>
        <begin position="239"/>
        <end position="255"/>
    </location>
</feature>
<feature type="transmembrane region" description="Helical" evidence="5">
    <location>
        <begin position="172"/>
        <end position="191"/>
    </location>
</feature>
<feature type="transmembrane region" description="Helical" evidence="5">
    <location>
        <begin position="141"/>
        <end position="160"/>
    </location>
</feature>
<evidence type="ECO:0000256" key="5">
    <source>
        <dbReference type="SAM" id="Phobius"/>
    </source>
</evidence>
<feature type="transmembrane region" description="Helical" evidence="5">
    <location>
        <begin position="314"/>
        <end position="333"/>
    </location>
</feature>
<evidence type="ECO:0000256" key="4">
    <source>
        <dbReference type="ARBA" id="ARBA00023136"/>
    </source>
</evidence>
<evidence type="ECO:0000313" key="7">
    <source>
        <dbReference type="Proteomes" id="UP000676386"/>
    </source>
</evidence>
<feature type="transmembrane region" description="Helical" evidence="5">
    <location>
        <begin position="211"/>
        <end position="233"/>
    </location>
</feature>
<comment type="caution">
    <text evidence="6">The sequence shown here is derived from an EMBL/GenBank/DDBJ whole genome shotgun (WGS) entry which is preliminary data.</text>
</comment>
<keyword evidence="4 5" id="KW-0472">Membrane</keyword>
<dbReference type="SUPFAM" id="SSF103473">
    <property type="entry name" value="MFS general substrate transporter"/>
    <property type="match status" value="1"/>
</dbReference>
<feature type="transmembrane region" description="Helical" evidence="5">
    <location>
        <begin position="53"/>
        <end position="70"/>
    </location>
</feature>
<dbReference type="InterPro" id="IPR036259">
    <property type="entry name" value="MFS_trans_sf"/>
</dbReference>
<feature type="transmembrane region" description="Helical" evidence="5">
    <location>
        <begin position="408"/>
        <end position="429"/>
    </location>
</feature>
<reference evidence="6 7" key="1">
    <citation type="submission" date="2021-04" db="EMBL/GenBank/DDBJ databases">
        <title>Chitinophaga sp. nov., isolated from the rhizosphere soil.</title>
        <authorList>
            <person name="He S."/>
        </authorList>
    </citation>
    <scope>NUCLEOTIDE SEQUENCE [LARGE SCALE GENOMIC DNA]</scope>
    <source>
        <strain evidence="6 7">2R12</strain>
    </source>
</reference>
<dbReference type="RefSeq" id="WP_211974759.1">
    <property type="nucleotide sequence ID" value="NZ_CBFHAM010000026.1"/>
</dbReference>
<dbReference type="Gene3D" id="1.20.1250.20">
    <property type="entry name" value="MFS general substrate transporter like domains"/>
    <property type="match status" value="1"/>
</dbReference>
<feature type="transmembrane region" description="Helical" evidence="5">
    <location>
        <begin position="15"/>
        <end position="33"/>
    </location>
</feature>